<name>A0A8G2BWL2_9BACT</name>
<accession>A0A8G2BWL2</accession>
<comment type="caution">
    <text evidence="1">The sequence shown here is derived from an EMBL/GenBank/DDBJ whole genome shotgun (WGS) entry which is preliminary data.</text>
</comment>
<dbReference type="AlphaFoldDB" id="A0A8G2BWL2"/>
<organism evidence="1 2">
    <name type="scientific">Parabacteroides chinchillae</name>
    <dbReference type="NCBI Taxonomy" id="871327"/>
    <lineage>
        <taxon>Bacteria</taxon>
        <taxon>Pseudomonadati</taxon>
        <taxon>Bacteroidota</taxon>
        <taxon>Bacteroidia</taxon>
        <taxon>Bacteroidales</taxon>
        <taxon>Tannerellaceae</taxon>
        <taxon>Parabacteroides</taxon>
    </lineage>
</organism>
<evidence type="ECO:0000313" key="2">
    <source>
        <dbReference type="Proteomes" id="UP000236725"/>
    </source>
</evidence>
<dbReference type="RefSeq" id="WP_099463675.1">
    <property type="nucleotide sequence ID" value="NZ_FNVS01000009.1"/>
</dbReference>
<evidence type="ECO:0000313" key="1">
    <source>
        <dbReference type="EMBL" id="SEF90361.1"/>
    </source>
</evidence>
<protein>
    <submittedName>
        <fullName evidence="1">Uncharacterized protein</fullName>
    </submittedName>
</protein>
<reference evidence="1 2" key="1">
    <citation type="submission" date="2016-10" db="EMBL/GenBank/DDBJ databases">
        <authorList>
            <person name="Varghese N."/>
            <person name="Submissions S."/>
        </authorList>
    </citation>
    <scope>NUCLEOTIDE SEQUENCE [LARGE SCALE GENOMIC DNA]</scope>
    <source>
        <strain evidence="1 2">DSM 29073</strain>
    </source>
</reference>
<proteinExistence type="predicted"/>
<sequence length="88" mass="10347">MNSKPLVHNNEFHLVNKNEIHKAVEELIEKLSLAAGSTDGFNLYKVVESYFVDLNKRHKINRLLHIDESYDYYGEKEQGRELKDKDAR</sequence>
<dbReference type="EMBL" id="FNVS01000009">
    <property type="protein sequence ID" value="SEF90361.1"/>
    <property type="molecule type" value="Genomic_DNA"/>
</dbReference>
<keyword evidence="2" id="KW-1185">Reference proteome</keyword>
<gene>
    <name evidence="1" type="ORF">SAMN05444001_10962</name>
</gene>
<dbReference type="Proteomes" id="UP000236725">
    <property type="component" value="Unassembled WGS sequence"/>
</dbReference>